<protein>
    <submittedName>
        <fullName evidence="3">3-oxoacyl-ACP reductase</fullName>
    </submittedName>
</protein>
<evidence type="ECO:0000313" key="4">
    <source>
        <dbReference type="Proteomes" id="UP000321436"/>
    </source>
</evidence>
<dbReference type="Proteomes" id="UP000321436">
    <property type="component" value="Unassembled WGS sequence"/>
</dbReference>
<organism evidence="3 4">
    <name type="scientific">Chitinophaga cymbidii</name>
    <dbReference type="NCBI Taxonomy" id="1096750"/>
    <lineage>
        <taxon>Bacteria</taxon>
        <taxon>Pseudomonadati</taxon>
        <taxon>Bacteroidota</taxon>
        <taxon>Chitinophagia</taxon>
        <taxon>Chitinophagales</taxon>
        <taxon>Chitinophagaceae</taxon>
        <taxon>Chitinophaga</taxon>
    </lineage>
</organism>
<accession>A0A512RJE1</accession>
<dbReference type="PRINTS" id="PR00081">
    <property type="entry name" value="GDHRDH"/>
</dbReference>
<dbReference type="PRINTS" id="PR00080">
    <property type="entry name" value="SDRFAMILY"/>
</dbReference>
<gene>
    <name evidence="3" type="primary">fabG</name>
    <name evidence="3" type="ORF">CCY01nite_20830</name>
</gene>
<dbReference type="OrthoDB" id="9803333at2"/>
<proteinExistence type="inferred from homology"/>
<comment type="similarity">
    <text evidence="1">Belongs to the short-chain dehydrogenases/reductases (SDR) family.</text>
</comment>
<dbReference type="InterPro" id="IPR036291">
    <property type="entry name" value="NAD(P)-bd_dom_sf"/>
</dbReference>
<keyword evidence="4" id="KW-1185">Reference proteome</keyword>
<comment type="caution">
    <text evidence="3">The sequence shown here is derived from an EMBL/GenBank/DDBJ whole genome shotgun (WGS) entry which is preliminary data.</text>
</comment>
<reference evidence="3 4" key="1">
    <citation type="submission" date="2019-07" db="EMBL/GenBank/DDBJ databases">
        <title>Whole genome shotgun sequence of Chitinophaga cymbidii NBRC 109752.</title>
        <authorList>
            <person name="Hosoyama A."/>
            <person name="Uohara A."/>
            <person name="Ohji S."/>
            <person name="Ichikawa N."/>
        </authorList>
    </citation>
    <scope>NUCLEOTIDE SEQUENCE [LARGE SCALE GENOMIC DNA]</scope>
    <source>
        <strain evidence="3 4">NBRC 109752</strain>
    </source>
</reference>
<dbReference type="PANTHER" id="PTHR43639:SF1">
    <property type="entry name" value="SHORT-CHAIN DEHYDROGENASE_REDUCTASE FAMILY PROTEIN"/>
    <property type="match status" value="1"/>
</dbReference>
<name>A0A512RJE1_9BACT</name>
<dbReference type="PANTHER" id="PTHR43639">
    <property type="entry name" value="OXIDOREDUCTASE, SHORT-CHAIN DEHYDROGENASE/REDUCTASE FAMILY (AFU_ORTHOLOGUE AFUA_5G02870)"/>
    <property type="match status" value="1"/>
</dbReference>
<dbReference type="FunFam" id="3.40.50.720:FF:000084">
    <property type="entry name" value="Short-chain dehydrogenase reductase"/>
    <property type="match status" value="1"/>
</dbReference>
<keyword evidence="2" id="KW-0560">Oxidoreductase</keyword>
<dbReference type="AlphaFoldDB" id="A0A512RJE1"/>
<dbReference type="EMBL" id="BKAU01000001">
    <property type="protein sequence ID" value="GEP95823.1"/>
    <property type="molecule type" value="Genomic_DNA"/>
</dbReference>
<dbReference type="InterPro" id="IPR002347">
    <property type="entry name" value="SDR_fam"/>
</dbReference>
<dbReference type="SUPFAM" id="SSF51735">
    <property type="entry name" value="NAD(P)-binding Rossmann-fold domains"/>
    <property type="match status" value="1"/>
</dbReference>
<sequence>MKNLSNKTALVTGGSRGIGAAIAKRLAKEGANVAITYSASKEKAHEVLKAIEACGVKGIAIQADSADASALKAAVDQTAKEFNGLNILVNNAGVASYKPMEEFSLEEYDHAMNVNVKGVFVGSQAALKYLGEGGRIINIGTCMVDKVAFPGATVYSMSKTALVGLTKALAREVGKKGITVNLVHPGPINTDMNPADGPSADFQRTLLAVDDFGETEDIAAMVAFLAGEQAKNITGTGITIDGGTNI</sequence>
<evidence type="ECO:0000256" key="1">
    <source>
        <dbReference type="ARBA" id="ARBA00006484"/>
    </source>
</evidence>
<dbReference type="GO" id="GO:0016491">
    <property type="term" value="F:oxidoreductase activity"/>
    <property type="evidence" value="ECO:0007669"/>
    <property type="project" value="UniProtKB-KW"/>
</dbReference>
<dbReference type="Pfam" id="PF13561">
    <property type="entry name" value="adh_short_C2"/>
    <property type="match status" value="1"/>
</dbReference>
<dbReference type="RefSeq" id="WP_146860443.1">
    <property type="nucleotide sequence ID" value="NZ_BKAU01000001.1"/>
</dbReference>
<evidence type="ECO:0000313" key="3">
    <source>
        <dbReference type="EMBL" id="GEP95823.1"/>
    </source>
</evidence>
<evidence type="ECO:0000256" key="2">
    <source>
        <dbReference type="ARBA" id="ARBA00023002"/>
    </source>
</evidence>
<dbReference type="Gene3D" id="3.40.50.720">
    <property type="entry name" value="NAD(P)-binding Rossmann-like Domain"/>
    <property type="match status" value="1"/>
</dbReference>